<keyword evidence="4 5" id="KW-0479">Metal-binding</keyword>
<keyword evidence="4 5" id="KW-0862">Zinc</keyword>
<dbReference type="InterPro" id="IPR036589">
    <property type="entry name" value="HCY_dom_sf"/>
</dbReference>
<dbReference type="GO" id="GO:0009086">
    <property type="term" value="P:methionine biosynthetic process"/>
    <property type="evidence" value="ECO:0007669"/>
    <property type="project" value="InterPro"/>
</dbReference>
<feature type="binding site" evidence="4 5">
    <location>
        <position position="306"/>
    </location>
    <ligand>
        <name>Zn(2+)</name>
        <dbReference type="ChEBI" id="CHEBI:29105"/>
    </ligand>
</feature>
<organism evidence="7 8">
    <name type="scientific">Patiria miniata</name>
    <name type="common">Bat star</name>
    <name type="synonym">Asterina miniata</name>
    <dbReference type="NCBI Taxonomy" id="46514"/>
    <lineage>
        <taxon>Eukaryota</taxon>
        <taxon>Metazoa</taxon>
        <taxon>Echinodermata</taxon>
        <taxon>Eleutherozoa</taxon>
        <taxon>Asterozoa</taxon>
        <taxon>Asteroidea</taxon>
        <taxon>Valvatacea</taxon>
        <taxon>Valvatida</taxon>
        <taxon>Asterinidae</taxon>
        <taxon>Patiria</taxon>
    </lineage>
</organism>
<dbReference type="InterPro" id="IPR017226">
    <property type="entry name" value="BHMT-like"/>
</dbReference>
<dbReference type="EnsemblMetazoa" id="XM_038203848.1">
    <property type="protein sequence ID" value="XP_038059776.1"/>
    <property type="gene ID" value="LOC119730815"/>
</dbReference>
<dbReference type="Gene3D" id="3.20.20.330">
    <property type="entry name" value="Homocysteine-binding-like domain"/>
    <property type="match status" value="1"/>
</dbReference>
<keyword evidence="1 5" id="KW-0489">Methyltransferase</keyword>
<evidence type="ECO:0000259" key="6">
    <source>
        <dbReference type="PROSITE" id="PS50970"/>
    </source>
</evidence>
<dbReference type="InterPro" id="IPR003726">
    <property type="entry name" value="HCY_dom"/>
</dbReference>
<dbReference type="PIRSF" id="PIRSF037505">
    <property type="entry name" value="Betaine_HMT"/>
    <property type="match status" value="1"/>
</dbReference>
<keyword evidence="8" id="KW-1185">Reference proteome</keyword>
<name>A0A914A8M2_PATMI</name>
<dbReference type="Proteomes" id="UP000887568">
    <property type="component" value="Unplaced"/>
</dbReference>
<keyword evidence="2 5" id="KW-0808">Transferase</keyword>
<dbReference type="GO" id="GO:0008270">
    <property type="term" value="F:zinc ion binding"/>
    <property type="evidence" value="ECO:0007669"/>
    <property type="project" value="InterPro"/>
</dbReference>
<proteinExistence type="predicted"/>
<feature type="binding site" evidence="4 5">
    <location>
        <position position="223"/>
    </location>
    <ligand>
        <name>Zn(2+)</name>
        <dbReference type="ChEBI" id="CHEBI:29105"/>
    </ligand>
</feature>
<dbReference type="OrthoDB" id="261426at2759"/>
<dbReference type="RefSeq" id="XP_038059776.1">
    <property type="nucleotide sequence ID" value="XM_038203848.1"/>
</dbReference>
<dbReference type="GO" id="GO:0008168">
    <property type="term" value="F:methyltransferase activity"/>
    <property type="evidence" value="ECO:0007669"/>
    <property type="project" value="UniProtKB-UniRule"/>
</dbReference>
<evidence type="ECO:0000256" key="3">
    <source>
        <dbReference type="ARBA" id="ARBA00034478"/>
    </source>
</evidence>
<comment type="pathway">
    <text evidence="3">Amino-acid biosynthesis; L-methionine biosynthesis via de novo pathway.</text>
</comment>
<dbReference type="AlphaFoldDB" id="A0A914A8M2"/>
<dbReference type="PROSITE" id="PS50970">
    <property type="entry name" value="HCY"/>
    <property type="match status" value="1"/>
</dbReference>
<sequence length="358" mass="39233">MYMYEDSILGLLERLRNGETVICAEGYLLVFERRGYLTAGAFVPEVVLEHPELVRQQYEEFVHAGSDVVLAFTFYAHREKMALIGRENDLERLNKDALRMAREVADQTGTLMAGNISKVQSYESELPKSGDQEKVKEMFKEQILWAVEAGADYIAAETFHTFSEALLAVEACKECAPGKPCVVTLAIQRSIIDGKPATADGVEVCEALNRLADAGADVVGLNCARGPATMLPILEDAAKKCKAPLAAVPVVYRTSEKTPTFMTITDPMTDKPAFPIDLDCVQCSRTDIHNFGKRVQELGIKYVGLCCGNSAHLTRSLAESLGRKPPASRYSPDLSKHWLLGKGNKPPQAILDSMSGTN</sequence>
<evidence type="ECO:0000256" key="1">
    <source>
        <dbReference type="ARBA" id="ARBA00022603"/>
    </source>
</evidence>
<protein>
    <recommendedName>
        <fullName evidence="6">Hcy-binding domain-containing protein</fullName>
    </recommendedName>
</protein>
<dbReference type="SUPFAM" id="SSF82282">
    <property type="entry name" value="Homocysteine S-methyltransferase"/>
    <property type="match status" value="1"/>
</dbReference>
<feature type="domain" description="Hcy-binding" evidence="6">
    <location>
        <begin position="9"/>
        <end position="321"/>
    </location>
</feature>
<evidence type="ECO:0000313" key="8">
    <source>
        <dbReference type="Proteomes" id="UP000887568"/>
    </source>
</evidence>
<feature type="binding site" evidence="4 5">
    <location>
        <position position="307"/>
    </location>
    <ligand>
        <name>Zn(2+)</name>
        <dbReference type="ChEBI" id="CHEBI:29105"/>
    </ligand>
</feature>
<dbReference type="PANTHER" id="PTHR11103:SF18">
    <property type="entry name" value="SLR1189 PROTEIN"/>
    <property type="match status" value="1"/>
</dbReference>
<evidence type="ECO:0000256" key="2">
    <source>
        <dbReference type="ARBA" id="ARBA00022679"/>
    </source>
</evidence>
<comment type="cofactor">
    <cofactor evidence="4">
        <name>Zn(2+)</name>
        <dbReference type="ChEBI" id="CHEBI:29105"/>
    </cofactor>
    <text evidence="4">Binds 1 zinc ion per subunit.</text>
</comment>
<evidence type="ECO:0000313" key="7">
    <source>
        <dbReference type="EnsemblMetazoa" id="XP_038059776.1"/>
    </source>
</evidence>
<dbReference type="GeneID" id="119730815"/>
<evidence type="ECO:0000256" key="5">
    <source>
        <dbReference type="PROSITE-ProRule" id="PRU00333"/>
    </source>
</evidence>
<dbReference type="OMA" id="ERAHAMF"/>
<dbReference type="PANTHER" id="PTHR11103">
    <property type="entry name" value="SLR1189 PROTEIN"/>
    <property type="match status" value="1"/>
</dbReference>
<dbReference type="Pfam" id="PF02574">
    <property type="entry name" value="S-methyl_trans"/>
    <property type="match status" value="1"/>
</dbReference>
<reference evidence="7" key="1">
    <citation type="submission" date="2022-11" db="UniProtKB">
        <authorList>
            <consortium name="EnsemblMetazoa"/>
        </authorList>
    </citation>
    <scope>IDENTIFICATION</scope>
</reference>
<accession>A0A914A8M2</accession>
<dbReference type="GO" id="GO:0032259">
    <property type="term" value="P:methylation"/>
    <property type="evidence" value="ECO:0007669"/>
    <property type="project" value="UniProtKB-KW"/>
</dbReference>
<evidence type="ECO:0000256" key="4">
    <source>
        <dbReference type="PIRSR" id="PIRSR037505-2"/>
    </source>
</evidence>